<organism evidence="2">
    <name type="scientific">Brassica napus</name>
    <name type="common">Rape</name>
    <dbReference type="NCBI Taxonomy" id="3708"/>
    <lineage>
        <taxon>Eukaryota</taxon>
        <taxon>Viridiplantae</taxon>
        <taxon>Streptophyta</taxon>
        <taxon>Embryophyta</taxon>
        <taxon>Tracheophyta</taxon>
        <taxon>Spermatophyta</taxon>
        <taxon>Magnoliopsida</taxon>
        <taxon>eudicotyledons</taxon>
        <taxon>Gunneridae</taxon>
        <taxon>Pentapetalae</taxon>
        <taxon>rosids</taxon>
        <taxon>malvids</taxon>
        <taxon>Brassicales</taxon>
        <taxon>Brassicaceae</taxon>
        <taxon>Brassiceae</taxon>
        <taxon>Brassica</taxon>
    </lineage>
</organism>
<reference evidence="2" key="1">
    <citation type="submission" date="2021-01" db="EMBL/GenBank/DDBJ databases">
        <authorList>
            <consortium name="Genoscope - CEA"/>
            <person name="William W."/>
        </authorList>
    </citation>
    <scope>NUCLEOTIDE SEQUENCE</scope>
</reference>
<evidence type="ECO:0000256" key="1">
    <source>
        <dbReference type="SAM" id="MobiDB-lite"/>
    </source>
</evidence>
<protein>
    <submittedName>
        <fullName evidence="2">(rape) hypothetical protein</fullName>
    </submittedName>
</protein>
<proteinExistence type="predicted"/>
<evidence type="ECO:0000313" key="2">
    <source>
        <dbReference type="EMBL" id="CAF1899261.1"/>
    </source>
</evidence>
<dbReference type="AlphaFoldDB" id="A0A816K5C2"/>
<feature type="compositionally biased region" description="Polar residues" evidence="1">
    <location>
        <begin position="21"/>
        <end position="32"/>
    </location>
</feature>
<sequence length="153" mass="17234">MTAWLSVPAHRNKDNGLAFSPPNSSQQGQESTGEVVLTSITLMKSDNYINPTTETRPTQTHTGTTWFLNLNAAFGLISHVRRWRHIRFGEHLTQNQKLGFHRKVARFDFAVVVTLRVKVHNASSSLRKWMSSGERKQIATHKVVPCSRVQGLG</sequence>
<dbReference type="EMBL" id="HG994366">
    <property type="protein sequence ID" value="CAF1899261.1"/>
    <property type="molecule type" value="Genomic_DNA"/>
</dbReference>
<feature type="region of interest" description="Disordered" evidence="1">
    <location>
        <begin position="13"/>
        <end position="32"/>
    </location>
</feature>
<accession>A0A816K5C2</accession>
<name>A0A816K5C2_BRANA</name>
<gene>
    <name evidence="2" type="ORF">DARMORV10_C02P20180.1</name>
</gene>
<dbReference type="Proteomes" id="UP001295469">
    <property type="component" value="Chromosome C02"/>
</dbReference>